<evidence type="ECO:0000313" key="1">
    <source>
        <dbReference type="EMBL" id="GBN62610.1"/>
    </source>
</evidence>
<reference evidence="1 2" key="1">
    <citation type="journal article" date="2019" name="Sci. Rep.">
        <title>Orb-weaving spider Araneus ventricosus genome elucidates the spidroin gene catalogue.</title>
        <authorList>
            <person name="Kono N."/>
            <person name="Nakamura H."/>
            <person name="Ohtoshi R."/>
            <person name="Moran D.A.P."/>
            <person name="Shinohara A."/>
            <person name="Yoshida Y."/>
            <person name="Fujiwara M."/>
            <person name="Mori M."/>
            <person name="Tomita M."/>
            <person name="Arakawa K."/>
        </authorList>
    </citation>
    <scope>NUCLEOTIDE SEQUENCE [LARGE SCALE GENOMIC DNA]</scope>
</reference>
<gene>
    <name evidence="1" type="ORF">AVEN_8352_1</name>
</gene>
<dbReference type="EMBL" id="BGPR01013866">
    <property type="protein sequence ID" value="GBN62610.1"/>
    <property type="molecule type" value="Genomic_DNA"/>
</dbReference>
<dbReference type="Proteomes" id="UP000499080">
    <property type="component" value="Unassembled WGS sequence"/>
</dbReference>
<protein>
    <submittedName>
        <fullName evidence="1">Uncharacterized protein</fullName>
    </submittedName>
</protein>
<name>A0A4Y2QH42_ARAVE</name>
<accession>A0A4Y2QH42</accession>
<sequence length="212" mass="23798">MEGIFSSSLACRFDVTGSKESSQETSNYTQTRPNVNCESFCARRKTNRVCLSFHECRPRFALFPIVGTGRIDVACGLVSASVVPRVMAVNRSHVKGGGAGRRRLCIRSLERCQEIGQATRSFQGASVRNSTDHSPHIRTSKDSWFAKLQAVRTRINSLNPARVRIPVPQKLNSIFVHENRMKSFLSLHKFKEDDNPSLRDQLSTRKGTTFLP</sequence>
<comment type="caution">
    <text evidence="1">The sequence shown here is derived from an EMBL/GenBank/DDBJ whole genome shotgun (WGS) entry which is preliminary data.</text>
</comment>
<proteinExistence type="predicted"/>
<evidence type="ECO:0000313" key="2">
    <source>
        <dbReference type="Proteomes" id="UP000499080"/>
    </source>
</evidence>
<keyword evidence="2" id="KW-1185">Reference proteome</keyword>
<organism evidence="1 2">
    <name type="scientific">Araneus ventricosus</name>
    <name type="common">Orbweaver spider</name>
    <name type="synonym">Epeira ventricosa</name>
    <dbReference type="NCBI Taxonomy" id="182803"/>
    <lineage>
        <taxon>Eukaryota</taxon>
        <taxon>Metazoa</taxon>
        <taxon>Ecdysozoa</taxon>
        <taxon>Arthropoda</taxon>
        <taxon>Chelicerata</taxon>
        <taxon>Arachnida</taxon>
        <taxon>Araneae</taxon>
        <taxon>Araneomorphae</taxon>
        <taxon>Entelegynae</taxon>
        <taxon>Araneoidea</taxon>
        <taxon>Araneidae</taxon>
        <taxon>Araneus</taxon>
    </lineage>
</organism>
<dbReference type="AlphaFoldDB" id="A0A4Y2QH42"/>